<accession>A0A318SNU2</accession>
<protein>
    <recommendedName>
        <fullName evidence="1">DUF6862 domain-containing protein</fullName>
    </recommendedName>
</protein>
<name>A0A318SNU2_9BURK</name>
<dbReference type="Proteomes" id="UP000247540">
    <property type="component" value="Unassembled WGS sequence"/>
</dbReference>
<proteinExistence type="predicted"/>
<dbReference type="AlphaFoldDB" id="A0A318SNU2"/>
<evidence type="ECO:0000313" key="2">
    <source>
        <dbReference type="EMBL" id="PYE78995.1"/>
    </source>
</evidence>
<reference evidence="2 3" key="1">
    <citation type="submission" date="2018-06" db="EMBL/GenBank/DDBJ databases">
        <title>Genomic Encyclopedia of Type Strains, Phase III (KMG-III): the genomes of soil and plant-associated and newly described type strains.</title>
        <authorList>
            <person name="Whitman W."/>
        </authorList>
    </citation>
    <scope>NUCLEOTIDE SEQUENCE [LARGE SCALE GENOMIC DNA]</scope>
    <source>
        <strain evidence="2 3">CECT 7646</strain>
    </source>
</reference>
<dbReference type="EMBL" id="QJTC01000004">
    <property type="protein sequence ID" value="PYE78995.1"/>
    <property type="molecule type" value="Genomic_DNA"/>
</dbReference>
<evidence type="ECO:0000313" key="3">
    <source>
        <dbReference type="Proteomes" id="UP000247540"/>
    </source>
</evidence>
<gene>
    <name evidence="2" type="ORF">DFQ15_104191</name>
</gene>
<dbReference type="Pfam" id="PF21726">
    <property type="entry name" value="DUF6862"/>
    <property type="match status" value="1"/>
</dbReference>
<organism evidence="2 3">
    <name type="scientific">Xylophilus ampelinus</name>
    <dbReference type="NCBI Taxonomy" id="54067"/>
    <lineage>
        <taxon>Bacteria</taxon>
        <taxon>Pseudomonadati</taxon>
        <taxon>Pseudomonadota</taxon>
        <taxon>Betaproteobacteria</taxon>
        <taxon>Burkholderiales</taxon>
        <taxon>Xylophilus</taxon>
    </lineage>
</organism>
<sequence>ALVAIAGTSVGAAVGGGAGAAAAGNATVNNYLSHVRPNPMRLSEAERYEAAVAACGRGDAAACDTRNALAQTSAQRDRDLAQACSGATPDACAVRAGEATAMGNTVRTTEGGYVYATSPTLTQLNPPTIGNPKRPDSLHDTLAQSTADGILVEAGNQAIVAVVAPLVKGASAVVGMVKGPVGDLAPSTATTTGIAATDGTATSAYGSGGRTYGSTTVTDAGGNVVPTQPTLPGAAGRGAGATDAADLGVGGNGGVVADEAAALGRIGGKANGPALTGKAPNTVLNQQAVNDLANGSLPGITKNPKTGLPDAVPRTGVPREMPASSNPSATAEDFANRLFGENSTPAIAKPIPNCSGCWSATNAEGISVTYRPASTASVDTAATTASVDINFKSNENVINGGKPVKLKFPQAGG</sequence>
<comment type="caution">
    <text evidence="2">The sequence shown here is derived from an EMBL/GenBank/DDBJ whole genome shotgun (WGS) entry which is preliminary data.</text>
</comment>
<feature type="domain" description="DUF6862" evidence="1">
    <location>
        <begin position="43"/>
        <end position="107"/>
    </location>
</feature>
<dbReference type="InterPro" id="IPR049271">
    <property type="entry name" value="DUF6862"/>
</dbReference>
<feature type="non-terminal residue" evidence="2">
    <location>
        <position position="1"/>
    </location>
</feature>
<dbReference type="RefSeq" id="WP_407703852.1">
    <property type="nucleotide sequence ID" value="NZ_QJTC01000004.1"/>
</dbReference>
<evidence type="ECO:0000259" key="1">
    <source>
        <dbReference type="Pfam" id="PF21726"/>
    </source>
</evidence>
<keyword evidence="3" id="KW-1185">Reference proteome</keyword>